<accession>A0A1T0CNM0</accession>
<reference evidence="2 3" key="1">
    <citation type="submission" date="2017-02" db="EMBL/GenBank/DDBJ databases">
        <title>Draft genome sequence of Moraxella porci CCUG 54912T type strain.</title>
        <authorList>
            <person name="Salva-Serra F."/>
            <person name="Engstrom-Jakobsson H."/>
            <person name="Thorell K."/>
            <person name="Jaen-Luchoro D."/>
            <person name="Gonzales-Siles L."/>
            <person name="Karlsson R."/>
            <person name="Yazdan S."/>
            <person name="Boulund F."/>
            <person name="Johnning A."/>
            <person name="Engstrand L."/>
            <person name="Kristiansson E."/>
            <person name="Moore E."/>
        </authorList>
    </citation>
    <scope>NUCLEOTIDE SEQUENCE [LARGE SCALE GENOMIC DNA]</scope>
    <source>
        <strain evidence="2 3">CCUG 54912</strain>
    </source>
</reference>
<comment type="caution">
    <text evidence="2">The sequence shown here is derived from an EMBL/GenBank/DDBJ whole genome shotgun (WGS) entry which is preliminary data.</text>
</comment>
<dbReference type="AlphaFoldDB" id="A0A1T0CNM0"/>
<feature type="transmembrane region" description="Helical" evidence="1">
    <location>
        <begin position="89"/>
        <end position="110"/>
    </location>
</feature>
<evidence type="ECO:0000313" key="3">
    <source>
        <dbReference type="Proteomes" id="UP000190683"/>
    </source>
</evidence>
<keyword evidence="3" id="KW-1185">Reference proteome</keyword>
<feature type="transmembrane region" description="Helical" evidence="1">
    <location>
        <begin position="117"/>
        <end position="140"/>
    </location>
</feature>
<proteinExistence type="predicted"/>
<evidence type="ECO:0000313" key="2">
    <source>
        <dbReference type="EMBL" id="OOS23928.1"/>
    </source>
</evidence>
<keyword evidence="1" id="KW-0812">Transmembrane</keyword>
<name>A0A1T0CNM0_9GAMM</name>
<keyword evidence="1" id="KW-0472">Membrane</keyword>
<protein>
    <submittedName>
        <fullName evidence="2">Uncharacterized protein</fullName>
    </submittedName>
</protein>
<dbReference type="EMBL" id="MUYV01000011">
    <property type="protein sequence ID" value="OOS23928.1"/>
    <property type="molecule type" value="Genomic_DNA"/>
</dbReference>
<gene>
    <name evidence="2" type="ORF">B0681_08175</name>
</gene>
<feature type="transmembrane region" description="Helical" evidence="1">
    <location>
        <begin position="12"/>
        <end position="36"/>
    </location>
</feature>
<dbReference type="STRING" id="573983.B0681_08175"/>
<dbReference type="Proteomes" id="UP000190683">
    <property type="component" value="Unassembled WGS sequence"/>
</dbReference>
<keyword evidence="1" id="KW-1133">Transmembrane helix</keyword>
<feature type="transmembrane region" description="Helical" evidence="1">
    <location>
        <begin position="48"/>
        <end position="69"/>
    </location>
</feature>
<organism evidence="2 3">
    <name type="scientific">Moraxella porci DSM 25326</name>
    <dbReference type="NCBI Taxonomy" id="573983"/>
    <lineage>
        <taxon>Bacteria</taxon>
        <taxon>Pseudomonadati</taxon>
        <taxon>Pseudomonadota</taxon>
        <taxon>Gammaproteobacteria</taxon>
        <taxon>Moraxellales</taxon>
        <taxon>Moraxellaceae</taxon>
        <taxon>Moraxella</taxon>
    </lineage>
</organism>
<dbReference type="RefSeq" id="WP_078318242.1">
    <property type="nucleotide sequence ID" value="NZ_MUYV01000011.1"/>
</dbReference>
<evidence type="ECO:0000256" key="1">
    <source>
        <dbReference type="SAM" id="Phobius"/>
    </source>
</evidence>
<sequence length="143" mass="16711">MNEYYSEFTLMLVSIIVGFFVIQPLSLLIVLMFLYRYWMNNDSLELRIAIYVLLAIHGYSCILFILNLVFFSDFALSVFNDIDEMAELFVVYALSLVWILSSLFVLVGWSALITRKYFFAFCWHLSILLISLVVGVVWFVSRV</sequence>